<evidence type="ECO:0000313" key="2">
    <source>
        <dbReference type="EMBL" id="AFL95279.1"/>
    </source>
</evidence>
<dbReference type="OrthoDB" id="100169at2157"/>
<dbReference type="InterPro" id="IPR036568">
    <property type="entry name" value="GGCT-like_sf"/>
</dbReference>
<protein>
    <recommendedName>
        <fullName evidence="1">Gamma-glutamylcyclotransferase AIG2-like domain-containing protein</fullName>
    </recommendedName>
</protein>
<evidence type="ECO:0000259" key="1">
    <source>
        <dbReference type="Pfam" id="PF06094"/>
    </source>
</evidence>
<dbReference type="Pfam" id="PF06094">
    <property type="entry name" value="GGACT"/>
    <property type="match status" value="1"/>
</dbReference>
<dbReference type="STRING" id="163003.CL1_1076"/>
<keyword evidence="3" id="KW-1185">Reference proteome</keyword>
<dbReference type="Gene3D" id="3.10.490.10">
    <property type="entry name" value="Gamma-glutamyl cyclotransferase-like"/>
    <property type="match status" value="1"/>
</dbReference>
<name>I3ZU95_THECF</name>
<organism evidence="2 3">
    <name type="scientific">Thermococcus cleftensis (strain DSM 27260 / KACC 17922 / CL1)</name>
    <dbReference type="NCBI Taxonomy" id="163003"/>
    <lineage>
        <taxon>Archaea</taxon>
        <taxon>Methanobacteriati</taxon>
        <taxon>Methanobacteriota</taxon>
        <taxon>Thermococci</taxon>
        <taxon>Thermococcales</taxon>
        <taxon>Thermococcaceae</taxon>
        <taxon>Thermococcus</taxon>
    </lineage>
</organism>
<dbReference type="EMBL" id="CP003651">
    <property type="protein sequence ID" value="AFL95279.1"/>
    <property type="molecule type" value="Genomic_DNA"/>
</dbReference>
<evidence type="ECO:0000313" key="3">
    <source>
        <dbReference type="Proteomes" id="UP000006064"/>
    </source>
</evidence>
<dbReference type="HOGENOM" id="CLU_083466_5_1_2"/>
<gene>
    <name evidence="2" type="ORF">CL1_1076</name>
</gene>
<dbReference type="KEGG" id="thm:CL1_1076"/>
<dbReference type="Proteomes" id="UP000006064">
    <property type="component" value="Chromosome"/>
</dbReference>
<sequence>MVRIAVYGTLRRGKPLHGYLHGARFLGEEWIEGYELYFDGLPYAVKGAGRLKVEVYEVDGEVFEDINTLEVGAGYTPVEVETGFGRAILWEVSSPRGFRVESGDFDDV</sequence>
<dbReference type="SUPFAM" id="SSF110857">
    <property type="entry name" value="Gamma-glutamyl cyclotransferase-like"/>
    <property type="match status" value="1"/>
</dbReference>
<dbReference type="AlphaFoldDB" id="I3ZU95"/>
<dbReference type="GeneID" id="13037463"/>
<proteinExistence type="predicted"/>
<dbReference type="CDD" id="cd06661">
    <property type="entry name" value="GGCT_like"/>
    <property type="match status" value="1"/>
</dbReference>
<dbReference type="InterPro" id="IPR013024">
    <property type="entry name" value="GGCT-like"/>
</dbReference>
<dbReference type="RefSeq" id="WP_014788914.1">
    <property type="nucleotide sequence ID" value="NC_018015.1"/>
</dbReference>
<feature type="domain" description="Gamma-glutamylcyclotransferase AIG2-like" evidence="1">
    <location>
        <begin position="5"/>
        <end position="87"/>
    </location>
</feature>
<reference evidence="2 3" key="1">
    <citation type="journal article" date="2012" name="J. Bacteriol.">
        <title>Complete Genome Sequence of the Hyperthermophilic Archaeon Thermococcus sp. Strain CL1, Isolated from a Paralvinella sp. Polychaete Worm Collected from a Hydrothermal Vent.</title>
        <authorList>
            <person name="Jung J.H."/>
            <person name="Holden J.F."/>
            <person name="Seo D.H."/>
            <person name="Park K.H."/>
            <person name="Shin H."/>
            <person name="Ryu S."/>
            <person name="Lee J.H."/>
            <person name="Park C.S."/>
        </authorList>
    </citation>
    <scope>NUCLEOTIDE SEQUENCE [LARGE SCALE GENOMIC DNA]</scope>
    <source>
        <strain evidence="3">DSM 27260 / KACC 17922 / CL1</strain>
    </source>
</reference>
<dbReference type="InterPro" id="IPR009288">
    <property type="entry name" value="AIG2-like_dom"/>
</dbReference>
<accession>I3ZU95</accession>